<dbReference type="EMBL" id="JAJGCB010000021">
    <property type="protein sequence ID" value="KAJ8987898.1"/>
    <property type="molecule type" value="Genomic_DNA"/>
</dbReference>
<name>A0AAN6IRL9_EXODE</name>
<accession>A0AAN6IRL9</accession>
<protein>
    <submittedName>
        <fullName evidence="1">Uncharacterized protein</fullName>
    </submittedName>
</protein>
<comment type="caution">
    <text evidence="1">The sequence shown here is derived from an EMBL/GenBank/DDBJ whole genome shotgun (WGS) entry which is preliminary data.</text>
</comment>
<gene>
    <name evidence="1" type="ORF">HRR80_007979</name>
</gene>
<organism evidence="1 2">
    <name type="scientific">Exophiala dermatitidis</name>
    <name type="common">Black yeast-like fungus</name>
    <name type="synonym">Wangiella dermatitidis</name>
    <dbReference type="NCBI Taxonomy" id="5970"/>
    <lineage>
        <taxon>Eukaryota</taxon>
        <taxon>Fungi</taxon>
        <taxon>Dikarya</taxon>
        <taxon>Ascomycota</taxon>
        <taxon>Pezizomycotina</taxon>
        <taxon>Eurotiomycetes</taxon>
        <taxon>Chaetothyriomycetidae</taxon>
        <taxon>Chaetothyriales</taxon>
        <taxon>Herpotrichiellaceae</taxon>
        <taxon>Exophiala</taxon>
    </lineage>
</organism>
<evidence type="ECO:0000313" key="2">
    <source>
        <dbReference type="Proteomes" id="UP001161757"/>
    </source>
</evidence>
<dbReference type="Proteomes" id="UP001161757">
    <property type="component" value="Unassembled WGS sequence"/>
</dbReference>
<dbReference type="AlphaFoldDB" id="A0AAN6IRL9"/>
<sequence>MISYPLPMQFGRLLHCTTGDSSLSLGHGTVPVSTSPDLFSLFTLLSHPVVDQQLEVRRLGLGRDLSGLSTLFGDDSPVLGVCSGSGTHRWRAAQGAVSNSFHCMR</sequence>
<evidence type="ECO:0000313" key="1">
    <source>
        <dbReference type="EMBL" id="KAJ8987898.1"/>
    </source>
</evidence>
<reference evidence="1" key="1">
    <citation type="submission" date="2023-01" db="EMBL/GenBank/DDBJ databases">
        <title>Exophiala dermititidis isolated from Cystic Fibrosis Patient.</title>
        <authorList>
            <person name="Kurbessoian T."/>
            <person name="Crocker A."/>
            <person name="Murante D."/>
            <person name="Hogan D.A."/>
            <person name="Stajich J.E."/>
        </authorList>
    </citation>
    <scope>NUCLEOTIDE SEQUENCE</scope>
    <source>
        <strain evidence="1">Ex8</strain>
    </source>
</reference>
<proteinExistence type="predicted"/>